<feature type="domain" description="Glycoside-hydrolase family GH114 TIM-barrel" evidence="3">
    <location>
        <begin position="58"/>
        <end position="291"/>
    </location>
</feature>
<keyword evidence="2" id="KW-0732">Signal</keyword>
<evidence type="ECO:0000313" key="4">
    <source>
        <dbReference type="EMBL" id="PRY67868.1"/>
    </source>
</evidence>
<feature type="signal peptide" evidence="2">
    <location>
        <begin position="1"/>
        <end position="30"/>
    </location>
</feature>
<evidence type="ECO:0000256" key="1">
    <source>
        <dbReference type="SAM" id="MobiDB-lite"/>
    </source>
</evidence>
<proteinExistence type="predicted"/>
<sequence length="304" mass="32050">MKLDRRLVACSALVAAAALLGGCASTPATSTATNPSEADAGQSDAGETRTLPTDVQADYQLGGSYEPPAGVGLVVRDSGDYPAEGMYSICYVNGFQTQPQDAAVWLAEHPELILWEGGGRAEGVDGAGQPVIDPNWPDEMILDTSTESNRTAIAEVIGETIAQCGERGFDAVEFDNLDSWSRSSGALTLDDSIALATLLVDKAADAGLAAGQKNSAELATRGRDEAGFLFAIAEECAAFDECDAYSDVYGTNVIDIEYLETKYADEMDVAFAEVCADPSSIPLTTLRDRDLVTPDNPDYVFDAC</sequence>
<dbReference type="Pfam" id="PF03537">
    <property type="entry name" value="Glyco_hydro_114"/>
    <property type="match status" value="1"/>
</dbReference>
<feature type="chain" id="PRO_5038403222" evidence="2">
    <location>
        <begin position="31"/>
        <end position="304"/>
    </location>
</feature>
<keyword evidence="5" id="KW-1185">Reference proteome</keyword>
<dbReference type="AlphaFoldDB" id="A0A2T0VCG4"/>
<dbReference type="InterPro" id="IPR017853">
    <property type="entry name" value="GH"/>
</dbReference>
<name>A0A2T0VCG4_9MICO</name>
<dbReference type="GO" id="GO:0016787">
    <property type="term" value="F:hydrolase activity"/>
    <property type="evidence" value="ECO:0007669"/>
    <property type="project" value="UniProtKB-KW"/>
</dbReference>
<dbReference type="PROSITE" id="PS51257">
    <property type="entry name" value="PROKAR_LIPOPROTEIN"/>
    <property type="match status" value="1"/>
</dbReference>
<dbReference type="Gene3D" id="3.20.20.70">
    <property type="entry name" value="Aldolase class I"/>
    <property type="match status" value="1"/>
</dbReference>
<protein>
    <submittedName>
        <fullName evidence="4">Glycosyl hydrolase family 114</fullName>
    </submittedName>
</protein>
<keyword evidence="4" id="KW-0378">Hydrolase</keyword>
<dbReference type="InterPro" id="IPR004352">
    <property type="entry name" value="GH114_TIM-barrel"/>
</dbReference>
<dbReference type="PANTHER" id="PTHR35273:SF2">
    <property type="entry name" value="ALPHA-GALACTOSIDASE"/>
    <property type="match status" value="1"/>
</dbReference>
<evidence type="ECO:0000259" key="3">
    <source>
        <dbReference type="Pfam" id="PF03537"/>
    </source>
</evidence>
<evidence type="ECO:0000256" key="2">
    <source>
        <dbReference type="SAM" id="SignalP"/>
    </source>
</evidence>
<dbReference type="SUPFAM" id="SSF51445">
    <property type="entry name" value="(Trans)glycosidases"/>
    <property type="match status" value="1"/>
</dbReference>
<accession>A0A2T0VCG4</accession>
<feature type="compositionally biased region" description="Low complexity" evidence="1">
    <location>
        <begin position="26"/>
        <end position="38"/>
    </location>
</feature>
<reference evidence="4 5" key="1">
    <citation type="submission" date="2018-03" db="EMBL/GenBank/DDBJ databases">
        <title>Genomic Encyclopedia of Type Strains, Phase III (KMG-III): the genomes of soil and plant-associated and newly described type strains.</title>
        <authorList>
            <person name="Whitman W."/>
        </authorList>
    </citation>
    <scope>NUCLEOTIDE SEQUENCE [LARGE SCALE GENOMIC DNA]</scope>
    <source>
        <strain evidence="4 5">CGMCC 1.12484</strain>
    </source>
</reference>
<comment type="caution">
    <text evidence="4">The sequence shown here is derived from an EMBL/GenBank/DDBJ whole genome shotgun (WGS) entry which is preliminary data.</text>
</comment>
<dbReference type="RefSeq" id="WP_106212909.1">
    <property type="nucleotide sequence ID" value="NZ_PVTL01000005.1"/>
</dbReference>
<feature type="region of interest" description="Disordered" evidence="1">
    <location>
        <begin position="26"/>
        <end position="51"/>
    </location>
</feature>
<organism evidence="4 5">
    <name type="scientific">Glaciihabitans tibetensis</name>
    <dbReference type="NCBI Taxonomy" id="1266600"/>
    <lineage>
        <taxon>Bacteria</taxon>
        <taxon>Bacillati</taxon>
        <taxon>Actinomycetota</taxon>
        <taxon>Actinomycetes</taxon>
        <taxon>Micrococcales</taxon>
        <taxon>Microbacteriaceae</taxon>
        <taxon>Glaciihabitans</taxon>
    </lineage>
</organism>
<gene>
    <name evidence="4" type="ORF">B0I08_10529</name>
</gene>
<evidence type="ECO:0000313" key="5">
    <source>
        <dbReference type="Proteomes" id="UP000237983"/>
    </source>
</evidence>
<dbReference type="Proteomes" id="UP000237983">
    <property type="component" value="Unassembled WGS sequence"/>
</dbReference>
<dbReference type="PANTHER" id="PTHR35273">
    <property type="entry name" value="ALPHA-1,4 POLYGALACTOSAMINIDASE, PUTATIVE (AFU_ORTHOLOGUE AFUA_3G07890)-RELATED"/>
    <property type="match status" value="1"/>
</dbReference>
<dbReference type="EMBL" id="PVTL01000005">
    <property type="protein sequence ID" value="PRY67868.1"/>
    <property type="molecule type" value="Genomic_DNA"/>
</dbReference>
<dbReference type="OrthoDB" id="319933at2"/>
<dbReference type="InterPro" id="IPR013785">
    <property type="entry name" value="Aldolase_TIM"/>
</dbReference>